<sequence length="64" mass="6970">MEDPFDWQVTASGAVRVSRGGRGVAVIGGRDAQRLLARLGRDDATDQLLLAKATGNYKRGNERR</sequence>
<protein>
    <submittedName>
        <fullName evidence="1">Uncharacterized protein</fullName>
    </submittedName>
</protein>
<dbReference type="RefSeq" id="WP_166232518.1">
    <property type="nucleotide sequence ID" value="NZ_CP049865.1"/>
</dbReference>
<evidence type="ECO:0000313" key="2">
    <source>
        <dbReference type="Proteomes" id="UP000501058"/>
    </source>
</evidence>
<gene>
    <name evidence="1" type="ORF">G7070_05220</name>
</gene>
<dbReference type="KEGG" id="prv:G7070_05220"/>
<accession>A0A6G7Y4S3</accession>
<dbReference type="EMBL" id="CP049865">
    <property type="protein sequence ID" value="QIK71783.1"/>
    <property type="molecule type" value="Genomic_DNA"/>
</dbReference>
<organism evidence="1 2">
    <name type="scientific">Propioniciclava coleopterorum</name>
    <dbReference type="NCBI Taxonomy" id="2714937"/>
    <lineage>
        <taxon>Bacteria</taxon>
        <taxon>Bacillati</taxon>
        <taxon>Actinomycetota</taxon>
        <taxon>Actinomycetes</taxon>
        <taxon>Propionibacteriales</taxon>
        <taxon>Propionibacteriaceae</taxon>
        <taxon>Propioniciclava</taxon>
    </lineage>
</organism>
<evidence type="ECO:0000313" key="1">
    <source>
        <dbReference type="EMBL" id="QIK71783.1"/>
    </source>
</evidence>
<keyword evidence="2" id="KW-1185">Reference proteome</keyword>
<dbReference type="AlphaFoldDB" id="A0A6G7Y4S3"/>
<reference evidence="1 2" key="1">
    <citation type="submission" date="2020-03" db="EMBL/GenBank/DDBJ databases">
        <title>Propioniciclava sp. nov., isolated from Hydrophilus acuminatus.</title>
        <authorList>
            <person name="Hyun D.-W."/>
            <person name="Bae J.-W."/>
        </authorList>
    </citation>
    <scope>NUCLEOTIDE SEQUENCE [LARGE SCALE GENOMIC DNA]</scope>
    <source>
        <strain evidence="1 2">HDW11</strain>
    </source>
</reference>
<dbReference type="Proteomes" id="UP000501058">
    <property type="component" value="Chromosome"/>
</dbReference>
<name>A0A6G7Y4S3_9ACTN</name>
<proteinExistence type="predicted"/>